<dbReference type="Pfam" id="PF00899">
    <property type="entry name" value="ThiF"/>
    <property type="match status" value="1"/>
</dbReference>
<sequence>MGRGAGGRGVTGSFRESELSRYDRQILLFGEEGQERLKAAKIFIAGAGGLGCPVALYLAAAGVGEIRLADCDAVDRTNLNRQVLHWEKDLGRRKTDSAAEKLRLLNPDVRVTDLPATINEANAAALVGDADLIIDALDNFETRYLLNRVALAKGIPFIHGAIRGFDGQATTIIPGKTACLRCIFPRAPPAEVFPAVGVTAGIIGMIQANEAIKFLLGMDGLLAGRLLIWSGATTEMESLPVERHPDCQDCGAARRER</sequence>
<dbReference type="GO" id="GO:0005737">
    <property type="term" value="C:cytoplasm"/>
    <property type="evidence" value="ECO:0007669"/>
    <property type="project" value="TreeGrafter"/>
</dbReference>
<reference evidence="3 4" key="1">
    <citation type="journal article" date="2015" name="Int. J. Syst. Evol. Microbiol.">
        <title>Methanoculleus taiwanensis sp. nov., a methanogen isolated from deep marine sediment at the deformation front area near Taiwan.</title>
        <authorList>
            <person name="Weng C.Y."/>
            <person name="Chen S.C."/>
            <person name="Lai M.C."/>
            <person name="Wu S.Y."/>
            <person name="Lin S."/>
            <person name="Yang T.F."/>
            <person name="Chen P.C."/>
        </authorList>
    </citation>
    <scope>NUCLEOTIDE SEQUENCE [LARGE SCALE GENOMIC DNA]</scope>
    <source>
        <strain evidence="3 4">CYW4</strain>
    </source>
</reference>
<dbReference type="PANTHER" id="PTHR10953">
    <property type="entry name" value="UBIQUITIN-ACTIVATING ENZYME E1"/>
    <property type="match status" value="1"/>
</dbReference>
<keyword evidence="3" id="KW-0548">Nucleotidyltransferase</keyword>
<dbReference type="InterPro" id="IPR035985">
    <property type="entry name" value="Ubiquitin-activating_enz"/>
</dbReference>
<dbReference type="OrthoDB" id="7915at2157"/>
<gene>
    <name evidence="3" type="ORF">ABH15_04510</name>
</gene>
<accession>A0A498H641</accession>
<dbReference type="FunFam" id="3.40.50.720:FF:000080">
    <property type="entry name" value="Thiazole biosynthesis adenylyltransferase ThiF"/>
    <property type="match status" value="1"/>
</dbReference>
<protein>
    <submittedName>
        <fullName evidence="3">Adenylyltransferase</fullName>
    </submittedName>
</protein>
<dbReference type="GO" id="GO:0008641">
    <property type="term" value="F:ubiquitin-like modifier activating enzyme activity"/>
    <property type="evidence" value="ECO:0007669"/>
    <property type="project" value="InterPro"/>
</dbReference>
<organism evidence="3 4">
    <name type="scientific">Methanoculleus taiwanensis</name>
    <dbReference type="NCBI Taxonomy" id="1550565"/>
    <lineage>
        <taxon>Archaea</taxon>
        <taxon>Methanobacteriati</taxon>
        <taxon>Methanobacteriota</taxon>
        <taxon>Stenosarchaea group</taxon>
        <taxon>Methanomicrobia</taxon>
        <taxon>Methanomicrobiales</taxon>
        <taxon>Methanomicrobiaceae</taxon>
        <taxon>Methanoculleus</taxon>
    </lineage>
</organism>
<dbReference type="InterPro" id="IPR000594">
    <property type="entry name" value="ThiF_NAD_FAD-bd"/>
</dbReference>
<dbReference type="Proteomes" id="UP000290932">
    <property type="component" value="Unassembled WGS sequence"/>
</dbReference>
<evidence type="ECO:0000313" key="4">
    <source>
        <dbReference type="Proteomes" id="UP000290932"/>
    </source>
</evidence>
<dbReference type="GO" id="GO:0004792">
    <property type="term" value="F:thiosulfate-cyanide sulfurtransferase activity"/>
    <property type="evidence" value="ECO:0007669"/>
    <property type="project" value="TreeGrafter"/>
</dbReference>
<evidence type="ECO:0000256" key="1">
    <source>
        <dbReference type="ARBA" id="ARBA00009919"/>
    </source>
</evidence>
<dbReference type="GO" id="GO:0016779">
    <property type="term" value="F:nucleotidyltransferase activity"/>
    <property type="evidence" value="ECO:0007669"/>
    <property type="project" value="UniProtKB-KW"/>
</dbReference>
<dbReference type="PANTHER" id="PTHR10953:SF102">
    <property type="entry name" value="ADENYLYLTRANSFERASE AND SULFURTRANSFERASE MOCS3"/>
    <property type="match status" value="1"/>
</dbReference>
<dbReference type="Gene3D" id="3.40.50.720">
    <property type="entry name" value="NAD(P)-binding Rossmann-like Domain"/>
    <property type="match status" value="1"/>
</dbReference>
<proteinExistence type="inferred from homology"/>
<feature type="domain" description="THIF-type NAD/FAD binding fold" evidence="2">
    <location>
        <begin position="22"/>
        <end position="248"/>
    </location>
</feature>
<keyword evidence="3" id="KW-0808">Transferase</keyword>
<comment type="caution">
    <text evidence="3">The sequence shown here is derived from an EMBL/GenBank/DDBJ whole genome shotgun (WGS) entry which is preliminary data.</text>
</comment>
<dbReference type="AlphaFoldDB" id="A0A498H641"/>
<dbReference type="EMBL" id="LHQS01000001">
    <property type="protein sequence ID" value="RXE57358.1"/>
    <property type="molecule type" value="Genomic_DNA"/>
</dbReference>
<keyword evidence="4" id="KW-1185">Reference proteome</keyword>
<dbReference type="InterPro" id="IPR045886">
    <property type="entry name" value="ThiF/MoeB/HesA"/>
</dbReference>
<dbReference type="CDD" id="cd00757">
    <property type="entry name" value="ThiF_MoeB_HesA_family"/>
    <property type="match status" value="1"/>
</dbReference>
<comment type="similarity">
    <text evidence="1">Belongs to the HesA/MoeB/ThiF family.</text>
</comment>
<dbReference type="SUPFAM" id="SSF69572">
    <property type="entry name" value="Activating enzymes of the ubiquitin-like proteins"/>
    <property type="match status" value="1"/>
</dbReference>
<evidence type="ECO:0000313" key="3">
    <source>
        <dbReference type="EMBL" id="RXE57358.1"/>
    </source>
</evidence>
<name>A0A498H641_9EURY</name>
<evidence type="ECO:0000259" key="2">
    <source>
        <dbReference type="Pfam" id="PF00899"/>
    </source>
</evidence>